<dbReference type="PANTHER" id="PTHR22888">
    <property type="entry name" value="CYTOCHROME C OXIDASE, SUBUNIT II"/>
    <property type="match status" value="1"/>
</dbReference>
<evidence type="ECO:0000256" key="18">
    <source>
        <dbReference type="SAM" id="Phobius"/>
    </source>
</evidence>
<feature type="transmembrane region" description="Helical" evidence="18">
    <location>
        <begin position="63"/>
        <end position="85"/>
    </location>
</feature>
<evidence type="ECO:0000313" key="21">
    <source>
        <dbReference type="EMBL" id="QOJ44801.1"/>
    </source>
</evidence>
<protein>
    <recommendedName>
        <fullName evidence="3 17">Cytochrome c oxidase subunit 2</fullName>
    </recommendedName>
</protein>
<geneLocation type="mitochondrion" evidence="21"/>
<organism evidence="21">
    <name type="scientific">Ameerega hahneli</name>
    <dbReference type="NCBI Taxonomy" id="161872"/>
    <lineage>
        <taxon>Eukaryota</taxon>
        <taxon>Metazoa</taxon>
        <taxon>Chordata</taxon>
        <taxon>Craniata</taxon>
        <taxon>Vertebrata</taxon>
        <taxon>Euteleostomi</taxon>
        <taxon>Amphibia</taxon>
        <taxon>Batrachia</taxon>
        <taxon>Anura</taxon>
        <taxon>Neobatrachia</taxon>
        <taxon>Hyloidea</taxon>
        <taxon>Dendrobatidae</taxon>
        <taxon>Colostethinae</taxon>
        <taxon>Ameerega</taxon>
    </lineage>
</organism>
<evidence type="ECO:0000256" key="17">
    <source>
        <dbReference type="RuleBase" id="RU000457"/>
    </source>
</evidence>
<evidence type="ECO:0000256" key="3">
    <source>
        <dbReference type="ARBA" id="ARBA00015946"/>
    </source>
</evidence>
<keyword evidence="11 17" id="KW-0249">Electron transport</keyword>
<dbReference type="Gene3D" id="1.10.287.90">
    <property type="match status" value="1"/>
</dbReference>
<evidence type="ECO:0000256" key="13">
    <source>
        <dbReference type="ARBA" id="ARBA00023008"/>
    </source>
</evidence>
<dbReference type="PROSITE" id="PS00078">
    <property type="entry name" value="COX2"/>
    <property type="match status" value="1"/>
</dbReference>
<feature type="transmembrane region" description="Helical" evidence="18">
    <location>
        <begin position="26"/>
        <end position="43"/>
    </location>
</feature>
<comment type="similarity">
    <text evidence="2 17">Belongs to the cytochrome c oxidase subunit 2 family.</text>
</comment>
<dbReference type="FunFam" id="2.60.40.420:FF:000001">
    <property type="entry name" value="Cytochrome c oxidase subunit 2"/>
    <property type="match status" value="1"/>
</dbReference>
<evidence type="ECO:0000259" key="20">
    <source>
        <dbReference type="PROSITE" id="PS50999"/>
    </source>
</evidence>
<reference evidence="21" key="1">
    <citation type="journal article" date="2020" name="J. Biogeogr.">
        <title>Historical biogeography identifies a possible role of Miocene wetlands in the diversification of the Amazonian rocket frogs (Aromobatidae: Allobates).</title>
        <authorList>
            <person name="Rejaud A."/>
            <person name="Rodrigues M.T."/>
            <person name="Crawford A.J."/>
            <person name="Castroviejo-Fisher S."/>
            <person name="Jaramillo A.F."/>
            <person name="Chaparro J.C."/>
            <person name="Glaw F."/>
            <person name="Gagliardi-Urrutia G."/>
            <person name="Moravec J."/>
            <person name="De la Riva I.J."/>
            <person name="Perez P."/>
            <person name="Lima A.P."/>
            <person name="Werneck F.P."/>
            <person name="Hrbek T."/>
            <person name="Ron S.R."/>
            <person name="Ernst R."/>
            <person name="Kok P.J.R."/>
            <person name="Driskell A."/>
            <person name="Chave J."/>
            <person name="Fouquet A."/>
        </authorList>
    </citation>
    <scope>NUCLEOTIDE SEQUENCE</scope>
</reference>
<keyword evidence="4 17" id="KW-0813">Transport</keyword>
<dbReference type="AlphaFoldDB" id="A0A7M3USN8"/>
<sequence length="231" mass="25867">MAHPLQLGFQDAASPIMEELLHFHDHALMAVFLISALVLYIISTLMTTKLSNTNTIDAQEIEMVWTIMPAIILIVIALPSLRILYLMDEISNPDITVKTIGHQWYWSYEYSDFTDLSFDSYMIPTKDLSPGQFRLLEVDNRMVTPIGMATRALITAEDVLHSWAVPALGVKIDAIPGRLNQASFLISRPGIYYGQCSEICGANHSFMPIVIESLPIKEFLNWSSSSVDSSL</sequence>
<keyword evidence="12 18" id="KW-1133">Transmembrane helix</keyword>
<dbReference type="InterPro" id="IPR014222">
    <property type="entry name" value="Cyt_c_oxidase_su2"/>
</dbReference>
<dbReference type="PRINTS" id="PR01166">
    <property type="entry name" value="CYCOXIDASEII"/>
</dbReference>
<evidence type="ECO:0000256" key="8">
    <source>
        <dbReference type="ARBA" id="ARBA00022792"/>
    </source>
</evidence>
<dbReference type="GO" id="GO:0005743">
    <property type="term" value="C:mitochondrial inner membrane"/>
    <property type="evidence" value="ECO:0007669"/>
    <property type="project" value="UniProtKB-SubCell"/>
</dbReference>
<dbReference type="GO" id="GO:0004129">
    <property type="term" value="F:cytochrome-c oxidase activity"/>
    <property type="evidence" value="ECO:0007669"/>
    <property type="project" value="UniProtKB-EC"/>
</dbReference>
<dbReference type="InterPro" id="IPR002429">
    <property type="entry name" value="CcO_II-like_C"/>
</dbReference>
<feature type="domain" description="Cytochrome oxidase subunit II copper A binding" evidence="19">
    <location>
        <begin position="92"/>
        <end position="225"/>
    </location>
</feature>
<comment type="catalytic activity">
    <reaction evidence="16">
        <text>4 Fe(II)-[cytochrome c] + O2 + 8 H(+)(in) = 4 Fe(III)-[cytochrome c] + 2 H2O + 4 H(+)(out)</text>
        <dbReference type="Rhea" id="RHEA:11436"/>
        <dbReference type="Rhea" id="RHEA-COMP:10350"/>
        <dbReference type="Rhea" id="RHEA-COMP:14399"/>
        <dbReference type="ChEBI" id="CHEBI:15377"/>
        <dbReference type="ChEBI" id="CHEBI:15378"/>
        <dbReference type="ChEBI" id="CHEBI:15379"/>
        <dbReference type="ChEBI" id="CHEBI:29033"/>
        <dbReference type="ChEBI" id="CHEBI:29034"/>
        <dbReference type="EC" id="7.1.1.9"/>
    </reaction>
    <physiologicalReaction direction="left-to-right" evidence="16">
        <dbReference type="Rhea" id="RHEA:11437"/>
    </physiologicalReaction>
</comment>
<dbReference type="PROSITE" id="PS50999">
    <property type="entry name" value="COX2_TM"/>
    <property type="match status" value="1"/>
</dbReference>
<evidence type="ECO:0000256" key="10">
    <source>
        <dbReference type="ARBA" id="ARBA00022967"/>
    </source>
</evidence>
<dbReference type="CDD" id="cd13912">
    <property type="entry name" value="CcO_II_C"/>
    <property type="match status" value="1"/>
</dbReference>
<evidence type="ECO:0000256" key="14">
    <source>
        <dbReference type="ARBA" id="ARBA00023128"/>
    </source>
</evidence>
<comment type="subcellular location">
    <subcellularLocation>
        <location evidence="1 17">Mitochondrion inner membrane</location>
        <topology evidence="1 17">Multi-pass membrane protein</topology>
    </subcellularLocation>
</comment>
<dbReference type="InterPro" id="IPR011759">
    <property type="entry name" value="Cyt_c_oxidase_su2_TM_dom"/>
</dbReference>
<dbReference type="NCBIfam" id="TIGR02866">
    <property type="entry name" value="CoxB"/>
    <property type="match status" value="1"/>
</dbReference>
<dbReference type="InterPro" id="IPR036257">
    <property type="entry name" value="Cyt_c_oxidase_su2_TM_sf"/>
</dbReference>
<dbReference type="SUPFAM" id="SSF49503">
    <property type="entry name" value="Cupredoxins"/>
    <property type="match status" value="1"/>
</dbReference>
<dbReference type="EMBL" id="MT627178">
    <property type="protein sequence ID" value="QOJ44801.1"/>
    <property type="molecule type" value="Genomic_DNA"/>
</dbReference>
<dbReference type="GO" id="GO:0016491">
    <property type="term" value="F:oxidoreductase activity"/>
    <property type="evidence" value="ECO:0007669"/>
    <property type="project" value="InterPro"/>
</dbReference>
<keyword evidence="9" id="KW-0460">Magnesium</keyword>
<keyword evidence="15 17" id="KW-0472">Membrane</keyword>
<keyword evidence="6 17" id="KW-0812">Transmembrane</keyword>
<dbReference type="GO" id="GO:0005507">
    <property type="term" value="F:copper ion binding"/>
    <property type="evidence" value="ECO:0007669"/>
    <property type="project" value="InterPro"/>
</dbReference>
<evidence type="ECO:0000256" key="7">
    <source>
        <dbReference type="ARBA" id="ARBA00022723"/>
    </source>
</evidence>
<dbReference type="PANTHER" id="PTHR22888:SF9">
    <property type="entry name" value="CYTOCHROME C OXIDASE SUBUNIT 2"/>
    <property type="match status" value="1"/>
</dbReference>
<name>A0A7M3USN8_9NEOB</name>
<evidence type="ECO:0000256" key="11">
    <source>
        <dbReference type="ARBA" id="ARBA00022982"/>
    </source>
</evidence>
<evidence type="ECO:0000256" key="4">
    <source>
        <dbReference type="ARBA" id="ARBA00022448"/>
    </source>
</evidence>
<gene>
    <name evidence="21" type="primary">COX2</name>
</gene>
<evidence type="ECO:0000256" key="2">
    <source>
        <dbReference type="ARBA" id="ARBA00007866"/>
    </source>
</evidence>
<evidence type="ECO:0000256" key="9">
    <source>
        <dbReference type="ARBA" id="ARBA00022842"/>
    </source>
</evidence>
<proteinExistence type="inferred from homology"/>
<comment type="cofactor">
    <cofactor evidence="17">
        <name>Cu cation</name>
        <dbReference type="ChEBI" id="CHEBI:23378"/>
    </cofactor>
    <text evidence="17">Binds a copper A center.</text>
</comment>
<keyword evidence="13 17" id="KW-0186">Copper</keyword>
<evidence type="ECO:0000256" key="5">
    <source>
        <dbReference type="ARBA" id="ARBA00022660"/>
    </source>
</evidence>
<dbReference type="GO" id="GO:0042773">
    <property type="term" value="P:ATP synthesis coupled electron transport"/>
    <property type="evidence" value="ECO:0007669"/>
    <property type="project" value="TreeGrafter"/>
</dbReference>
<dbReference type="Pfam" id="PF00116">
    <property type="entry name" value="COX2"/>
    <property type="match status" value="1"/>
</dbReference>
<dbReference type="SUPFAM" id="SSF81464">
    <property type="entry name" value="Cytochrome c oxidase subunit II-like, transmembrane region"/>
    <property type="match status" value="1"/>
</dbReference>
<dbReference type="Gene3D" id="2.60.40.420">
    <property type="entry name" value="Cupredoxins - blue copper proteins"/>
    <property type="match status" value="1"/>
</dbReference>
<dbReference type="PROSITE" id="PS50857">
    <property type="entry name" value="COX2_CUA"/>
    <property type="match status" value="1"/>
</dbReference>
<evidence type="ECO:0000256" key="15">
    <source>
        <dbReference type="ARBA" id="ARBA00023136"/>
    </source>
</evidence>
<evidence type="ECO:0000256" key="12">
    <source>
        <dbReference type="ARBA" id="ARBA00022989"/>
    </source>
</evidence>
<dbReference type="InterPro" id="IPR001505">
    <property type="entry name" value="Copper_CuA"/>
</dbReference>
<dbReference type="FunFam" id="1.10.287.90:FF:000001">
    <property type="entry name" value="Cytochrome c oxidase subunit 2"/>
    <property type="match status" value="1"/>
</dbReference>
<keyword evidence="14 17" id="KW-0496">Mitochondrion</keyword>
<accession>A0A7M3USN8</accession>
<comment type="function">
    <text evidence="17">Component of the cytochrome c oxidase, the last enzyme in the mitochondrial electron transport chain which drives oxidative phosphorylation. The respiratory chain contains 3 multisubunit complexes succinate dehydrogenase (complex II, CII), ubiquinol-cytochrome c oxidoreductase (cytochrome b-c1 complex, complex III, CIII) and cytochrome c oxidase (complex IV, CIV), that cooperate to transfer electrons derived from NADH and succinate to molecular oxygen, creating an electrochemical gradient over the inner membrane that drives transmembrane transport and the ATP synthase. Cytochrome c oxidase is the component of the respiratory chain that catalyzes the reduction of oxygen to water. Electrons originating from reduced cytochrome c in the intermembrane space (IMS) are transferred via the dinuclear copper A center (CU(A)) of subunit 2 and heme A of subunit 1 to the active site in subunit 1, a binuclear center (BNC) formed by heme A3 and copper B (CU(B)). The BNC reduces molecular oxygen to 2 water molecules using 4 electrons from cytochrome c in the IMS and 4 protons from the mitochondrial matrix.</text>
</comment>
<feature type="domain" description="Cytochrome oxidase subunit II transmembrane region profile" evidence="20">
    <location>
        <begin position="1"/>
        <end position="91"/>
    </location>
</feature>
<keyword evidence="5 17" id="KW-0679">Respiratory chain</keyword>
<evidence type="ECO:0000256" key="16">
    <source>
        <dbReference type="ARBA" id="ARBA00049512"/>
    </source>
</evidence>
<keyword evidence="7 17" id="KW-0479">Metal-binding</keyword>
<dbReference type="InterPro" id="IPR045187">
    <property type="entry name" value="CcO_II"/>
</dbReference>
<dbReference type="InterPro" id="IPR034210">
    <property type="entry name" value="CcO_II_C"/>
</dbReference>
<keyword evidence="8 17" id="KW-0999">Mitochondrion inner membrane</keyword>
<dbReference type="InterPro" id="IPR008972">
    <property type="entry name" value="Cupredoxin"/>
</dbReference>
<dbReference type="Pfam" id="PF02790">
    <property type="entry name" value="COX2_TM"/>
    <property type="match status" value="1"/>
</dbReference>
<keyword evidence="10" id="KW-1278">Translocase</keyword>
<evidence type="ECO:0000256" key="1">
    <source>
        <dbReference type="ARBA" id="ARBA00004448"/>
    </source>
</evidence>
<evidence type="ECO:0000259" key="19">
    <source>
        <dbReference type="PROSITE" id="PS50857"/>
    </source>
</evidence>
<evidence type="ECO:0000256" key="6">
    <source>
        <dbReference type="ARBA" id="ARBA00022692"/>
    </source>
</evidence>